<dbReference type="VEuPathDB" id="FungiDB:TRIVIDRAFT_58336"/>
<dbReference type="InParanoid" id="G9N1R7"/>
<dbReference type="Gene3D" id="3.30.710.10">
    <property type="entry name" value="Potassium Channel Kv1.1, Chain A"/>
    <property type="match status" value="1"/>
</dbReference>
<dbReference type="OMA" id="AVMVDYY"/>
<dbReference type="AlphaFoldDB" id="G9N1R7"/>
<accession>G9N1R7</accession>
<dbReference type="GeneID" id="25795824"/>
<dbReference type="Proteomes" id="UP000007115">
    <property type="component" value="Unassembled WGS sequence"/>
</dbReference>
<comment type="caution">
    <text evidence="2">The sequence shown here is derived from an EMBL/GenBank/DDBJ whole genome shotgun (WGS) entry which is preliminary data.</text>
</comment>
<evidence type="ECO:0000256" key="1">
    <source>
        <dbReference type="SAM" id="MobiDB-lite"/>
    </source>
</evidence>
<protein>
    <recommendedName>
        <fullName evidence="4">BTB domain-containing protein</fullName>
    </recommendedName>
</protein>
<dbReference type="STRING" id="413071.G9N1R7"/>
<evidence type="ECO:0000313" key="2">
    <source>
        <dbReference type="EMBL" id="EHK19696.1"/>
    </source>
</evidence>
<dbReference type="HOGENOM" id="CLU_031555_3_1_1"/>
<sequence length="347" mass="38980">MKPTFHEIDPDGDTLLILHNANAPFAELPSISTPQEEPIEPASTPKDDAADKSQEQDESESTVRMRLSSKHLILASTYFKKMAGNNWKETTPEAGYSYVINAQDWDENALLIVMRIIHGRTAKVPRQLKLETLAKIAVLVDYYQCHEIVGFFAQTWLTESSLRQVQDEGKRNLMLRLVVSMVFPENEELPFWILSEKIIQKSTGPIDALGLPIRQDVIDALNERREKAILGVLHGFRILKTRLRDDETSCSFECSSIYLGALHKATKKMKLTNPRPSPPYRGISLFMLEEAIRGLREPTELPKPASTPSILPACNLAAKTKPIIDELLAGIHGLQLGDFVKLELNNT</sequence>
<evidence type="ECO:0000313" key="3">
    <source>
        <dbReference type="Proteomes" id="UP000007115"/>
    </source>
</evidence>
<proteinExistence type="predicted"/>
<feature type="region of interest" description="Disordered" evidence="1">
    <location>
        <begin position="27"/>
        <end position="64"/>
    </location>
</feature>
<dbReference type="InterPro" id="IPR011333">
    <property type="entry name" value="SKP1/BTB/POZ_sf"/>
</dbReference>
<gene>
    <name evidence="2" type="ORF">TRIVIDRAFT_58336</name>
</gene>
<evidence type="ECO:0008006" key="4">
    <source>
        <dbReference type="Google" id="ProtNLM"/>
    </source>
</evidence>
<dbReference type="OrthoDB" id="5326346at2759"/>
<reference evidence="2 3" key="1">
    <citation type="journal article" date="2011" name="Genome Biol.">
        <title>Comparative genome sequence analysis underscores mycoparasitism as the ancestral life style of Trichoderma.</title>
        <authorList>
            <person name="Kubicek C.P."/>
            <person name="Herrera-Estrella A."/>
            <person name="Seidl-Seiboth V."/>
            <person name="Martinez D.A."/>
            <person name="Druzhinina I.S."/>
            <person name="Thon M."/>
            <person name="Zeilinger S."/>
            <person name="Casas-Flores S."/>
            <person name="Horwitz B.A."/>
            <person name="Mukherjee P.K."/>
            <person name="Mukherjee M."/>
            <person name="Kredics L."/>
            <person name="Alcaraz L.D."/>
            <person name="Aerts A."/>
            <person name="Antal Z."/>
            <person name="Atanasova L."/>
            <person name="Cervantes-Badillo M.G."/>
            <person name="Challacombe J."/>
            <person name="Chertkov O."/>
            <person name="McCluskey K."/>
            <person name="Coulpier F."/>
            <person name="Deshpande N."/>
            <person name="von Doehren H."/>
            <person name="Ebbole D.J."/>
            <person name="Esquivel-Naranjo E.U."/>
            <person name="Fekete E."/>
            <person name="Flipphi M."/>
            <person name="Glaser F."/>
            <person name="Gomez-Rodriguez E.Y."/>
            <person name="Gruber S."/>
            <person name="Han C."/>
            <person name="Henrissat B."/>
            <person name="Hermosa R."/>
            <person name="Hernandez-Onate M."/>
            <person name="Karaffa L."/>
            <person name="Kosti I."/>
            <person name="Le Crom S."/>
            <person name="Lindquist E."/>
            <person name="Lucas S."/>
            <person name="Luebeck M."/>
            <person name="Luebeck P.S."/>
            <person name="Margeot A."/>
            <person name="Metz B."/>
            <person name="Misra M."/>
            <person name="Nevalainen H."/>
            <person name="Omann M."/>
            <person name="Packer N."/>
            <person name="Perrone G."/>
            <person name="Uresti-Rivera E.E."/>
            <person name="Salamov A."/>
            <person name="Schmoll M."/>
            <person name="Seiboth B."/>
            <person name="Shapiro H."/>
            <person name="Sukno S."/>
            <person name="Tamayo-Ramos J.A."/>
            <person name="Tisch D."/>
            <person name="Wiest A."/>
            <person name="Wilkinson H.H."/>
            <person name="Zhang M."/>
            <person name="Coutinho P.M."/>
            <person name="Kenerley C.M."/>
            <person name="Monte E."/>
            <person name="Baker S.E."/>
            <person name="Grigoriev I.V."/>
        </authorList>
    </citation>
    <scope>NUCLEOTIDE SEQUENCE [LARGE SCALE GENOMIC DNA]</scope>
    <source>
        <strain evidence="3">Gv29-8 / FGSC 10586</strain>
    </source>
</reference>
<feature type="compositionally biased region" description="Basic and acidic residues" evidence="1">
    <location>
        <begin position="45"/>
        <end position="55"/>
    </location>
</feature>
<dbReference type="EMBL" id="ABDF02000083">
    <property type="protein sequence ID" value="EHK19696.1"/>
    <property type="molecule type" value="Genomic_DNA"/>
</dbReference>
<dbReference type="RefSeq" id="XP_013953889.1">
    <property type="nucleotide sequence ID" value="XM_014098414.1"/>
</dbReference>
<organism evidence="2 3">
    <name type="scientific">Hypocrea virens (strain Gv29-8 / FGSC 10586)</name>
    <name type="common">Gliocladium virens</name>
    <name type="synonym">Trichoderma virens</name>
    <dbReference type="NCBI Taxonomy" id="413071"/>
    <lineage>
        <taxon>Eukaryota</taxon>
        <taxon>Fungi</taxon>
        <taxon>Dikarya</taxon>
        <taxon>Ascomycota</taxon>
        <taxon>Pezizomycotina</taxon>
        <taxon>Sordariomycetes</taxon>
        <taxon>Hypocreomycetidae</taxon>
        <taxon>Hypocreales</taxon>
        <taxon>Hypocreaceae</taxon>
        <taxon>Trichoderma</taxon>
    </lineage>
</organism>
<name>G9N1R7_HYPVG</name>
<keyword evidence="3" id="KW-1185">Reference proteome</keyword>
<dbReference type="eggNOG" id="ENOG502S8FX">
    <property type="taxonomic scope" value="Eukaryota"/>
</dbReference>